<dbReference type="AlphaFoldDB" id="A0A2X2JLX4"/>
<sequence>MTTEIKDTLRSDFEKMMRYCLQKNGDFGFNLFGEYAVSVLNFYVGSSILPLNEKREAAFFLTNLYNAGIRNAITPEDIEEIADVVSQDKTLNYQLLAPIFN</sequence>
<dbReference type="GeneID" id="97180546"/>
<evidence type="ECO:0000313" key="2">
    <source>
        <dbReference type="Proteomes" id="UP000251241"/>
    </source>
</evidence>
<reference evidence="1 2" key="1">
    <citation type="submission" date="2018-06" db="EMBL/GenBank/DDBJ databases">
        <authorList>
            <consortium name="Pathogen Informatics"/>
            <person name="Doyle S."/>
        </authorList>
    </citation>
    <scope>NUCLEOTIDE SEQUENCE [LARGE SCALE GENOMIC DNA]</scope>
    <source>
        <strain evidence="1 2">NCTC11343</strain>
    </source>
</reference>
<gene>
    <name evidence="1" type="ORF">NCTC11343_05821</name>
</gene>
<dbReference type="Proteomes" id="UP000251241">
    <property type="component" value="Unassembled WGS sequence"/>
</dbReference>
<accession>A0A2X2JLX4</accession>
<dbReference type="EMBL" id="UAUU01000011">
    <property type="protein sequence ID" value="SPZ95182.1"/>
    <property type="molecule type" value="Genomic_DNA"/>
</dbReference>
<proteinExistence type="predicted"/>
<dbReference type="RefSeq" id="WP_112376485.1">
    <property type="nucleotide sequence ID" value="NZ_CP069793.1"/>
</dbReference>
<organism evidence="1 2">
    <name type="scientific">Sphingobacterium multivorum</name>
    <dbReference type="NCBI Taxonomy" id="28454"/>
    <lineage>
        <taxon>Bacteria</taxon>
        <taxon>Pseudomonadati</taxon>
        <taxon>Bacteroidota</taxon>
        <taxon>Sphingobacteriia</taxon>
        <taxon>Sphingobacteriales</taxon>
        <taxon>Sphingobacteriaceae</taxon>
        <taxon>Sphingobacterium</taxon>
    </lineage>
</organism>
<protein>
    <submittedName>
        <fullName evidence="1">Uncharacterized protein</fullName>
    </submittedName>
</protein>
<name>A0A2X2JLX4_SPHMU</name>
<evidence type="ECO:0000313" key="1">
    <source>
        <dbReference type="EMBL" id="SPZ95182.1"/>
    </source>
</evidence>